<sequence>MPKIYAVAGLSGSGKTKVADALVKHFQLQGKRCVKLSIDDYYRANPQPGTNFDDPASVELELFAEHLKALKNDQAIEVPTYSFHKENRLAETKPIIPDEHTIIIVEGIFALNKELCDTNSYDSTIYVDTRSDECLARRLLRDETERGKPIKENLEYFMKNMLSNLHFIEDTKKYADHVLCNSNPEDIEQLIEKIDPQTQQSAEPAPLSAPVKGFFVPVSARKNTEVPPESTVTTIGQTTLTGFGGSKN</sequence>
<dbReference type="Pfam" id="PF00485">
    <property type="entry name" value="PRK"/>
    <property type="match status" value="1"/>
</dbReference>
<reference evidence="2 3" key="1">
    <citation type="submission" date="2015-11" db="EMBL/GenBank/DDBJ databases">
        <title>Genomic analysis of 38 Legionella species identifies large and diverse effector repertoires.</title>
        <authorList>
            <person name="Burstein D."/>
            <person name="Amaro F."/>
            <person name="Zusman T."/>
            <person name="Lifshitz Z."/>
            <person name="Cohen O."/>
            <person name="Gilbert J.A."/>
            <person name="Pupko T."/>
            <person name="Shuman H.A."/>
            <person name="Segal G."/>
        </authorList>
    </citation>
    <scope>NUCLEOTIDE SEQUENCE [LARGE SCALE GENOMIC DNA]</scope>
    <source>
        <strain evidence="2 3">ATCC 49506</strain>
    </source>
</reference>
<dbReference type="GO" id="GO:0005524">
    <property type="term" value="F:ATP binding"/>
    <property type="evidence" value="ECO:0007669"/>
    <property type="project" value="InterPro"/>
</dbReference>
<comment type="caution">
    <text evidence="2">The sequence shown here is derived from an EMBL/GenBank/DDBJ whole genome shotgun (WGS) entry which is preliminary data.</text>
</comment>
<dbReference type="RefSeq" id="WP_058505457.1">
    <property type="nucleotide sequence ID" value="NZ_CAAAIF010000004.1"/>
</dbReference>
<dbReference type="PATRIC" id="fig|45070.6.peg.2595"/>
<dbReference type="EMBL" id="LNYO01000024">
    <property type="protein sequence ID" value="KTD32813.1"/>
    <property type="molecule type" value="Genomic_DNA"/>
</dbReference>
<evidence type="ECO:0000259" key="1">
    <source>
        <dbReference type="Pfam" id="PF00485"/>
    </source>
</evidence>
<protein>
    <submittedName>
        <fullName evidence="2">Uridine kinase</fullName>
    </submittedName>
</protein>
<keyword evidence="2" id="KW-0418">Kinase</keyword>
<keyword evidence="3" id="KW-1185">Reference proteome</keyword>
<dbReference type="AlphaFoldDB" id="A0A0W0WKG5"/>
<dbReference type="SUPFAM" id="SSF52540">
    <property type="entry name" value="P-loop containing nucleoside triphosphate hydrolases"/>
    <property type="match status" value="1"/>
</dbReference>
<accession>A0A0W0WKG5</accession>
<dbReference type="Gene3D" id="3.40.50.300">
    <property type="entry name" value="P-loop containing nucleotide triphosphate hydrolases"/>
    <property type="match status" value="1"/>
</dbReference>
<dbReference type="Proteomes" id="UP000054725">
    <property type="component" value="Unassembled WGS sequence"/>
</dbReference>
<proteinExistence type="predicted"/>
<dbReference type="OrthoDB" id="9764644at2"/>
<evidence type="ECO:0000313" key="2">
    <source>
        <dbReference type="EMBL" id="KTD32813.1"/>
    </source>
</evidence>
<gene>
    <name evidence="2" type="ORF">Lnau_2461</name>
</gene>
<dbReference type="PANTHER" id="PTHR10285">
    <property type="entry name" value="URIDINE KINASE"/>
    <property type="match status" value="1"/>
</dbReference>
<dbReference type="InterPro" id="IPR006083">
    <property type="entry name" value="PRK/URK"/>
</dbReference>
<dbReference type="GO" id="GO:0016301">
    <property type="term" value="F:kinase activity"/>
    <property type="evidence" value="ECO:0007669"/>
    <property type="project" value="UniProtKB-KW"/>
</dbReference>
<keyword evidence="2" id="KW-0808">Transferase</keyword>
<organism evidence="2 3">
    <name type="scientific">Legionella nautarum</name>
    <dbReference type="NCBI Taxonomy" id="45070"/>
    <lineage>
        <taxon>Bacteria</taxon>
        <taxon>Pseudomonadati</taxon>
        <taxon>Pseudomonadota</taxon>
        <taxon>Gammaproteobacteria</taxon>
        <taxon>Legionellales</taxon>
        <taxon>Legionellaceae</taxon>
        <taxon>Legionella</taxon>
    </lineage>
</organism>
<dbReference type="PRINTS" id="PR00988">
    <property type="entry name" value="URIDINKINASE"/>
</dbReference>
<dbReference type="InterPro" id="IPR027417">
    <property type="entry name" value="P-loop_NTPase"/>
</dbReference>
<name>A0A0W0WKG5_9GAMM</name>
<feature type="domain" description="Phosphoribulokinase/uridine kinase" evidence="1">
    <location>
        <begin position="5"/>
        <end position="179"/>
    </location>
</feature>
<dbReference type="STRING" id="45070.Lnau_2461"/>
<evidence type="ECO:0000313" key="3">
    <source>
        <dbReference type="Proteomes" id="UP000054725"/>
    </source>
</evidence>